<dbReference type="AlphaFoldDB" id="A0A371DLN7"/>
<feature type="region of interest" description="Disordered" evidence="1">
    <location>
        <begin position="183"/>
        <end position="212"/>
    </location>
</feature>
<organism evidence="2 3">
    <name type="scientific">Lentinus brumalis</name>
    <dbReference type="NCBI Taxonomy" id="2498619"/>
    <lineage>
        <taxon>Eukaryota</taxon>
        <taxon>Fungi</taxon>
        <taxon>Dikarya</taxon>
        <taxon>Basidiomycota</taxon>
        <taxon>Agaricomycotina</taxon>
        <taxon>Agaricomycetes</taxon>
        <taxon>Polyporales</taxon>
        <taxon>Polyporaceae</taxon>
        <taxon>Lentinus</taxon>
    </lineage>
</organism>
<reference evidence="2 3" key="1">
    <citation type="journal article" date="2018" name="Biotechnol. Biofuels">
        <title>Integrative visual omics of the white-rot fungus Polyporus brumalis exposes the biotechnological potential of its oxidative enzymes for delignifying raw plant biomass.</title>
        <authorList>
            <person name="Miyauchi S."/>
            <person name="Rancon A."/>
            <person name="Drula E."/>
            <person name="Hage H."/>
            <person name="Chaduli D."/>
            <person name="Favel A."/>
            <person name="Grisel S."/>
            <person name="Henrissat B."/>
            <person name="Herpoel-Gimbert I."/>
            <person name="Ruiz-Duenas F.J."/>
            <person name="Chevret D."/>
            <person name="Hainaut M."/>
            <person name="Lin J."/>
            <person name="Wang M."/>
            <person name="Pangilinan J."/>
            <person name="Lipzen A."/>
            <person name="Lesage-Meessen L."/>
            <person name="Navarro D."/>
            <person name="Riley R."/>
            <person name="Grigoriev I.V."/>
            <person name="Zhou S."/>
            <person name="Raouche S."/>
            <person name="Rosso M.N."/>
        </authorList>
    </citation>
    <scope>NUCLEOTIDE SEQUENCE [LARGE SCALE GENOMIC DNA]</scope>
    <source>
        <strain evidence="2 3">BRFM 1820</strain>
    </source>
</reference>
<protein>
    <submittedName>
        <fullName evidence="2">Uncharacterized protein</fullName>
    </submittedName>
</protein>
<evidence type="ECO:0000313" key="3">
    <source>
        <dbReference type="Proteomes" id="UP000256964"/>
    </source>
</evidence>
<evidence type="ECO:0000256" key="1">
    <source>
        <dbReference type="SAM" id="MobiDB-lite"/>
    </source>
</evidence>
<gene>
    <name evidence="2" type="ORF">OH76DRAFT_1416096</name>
</gene>
<dbReference type="Proteomes" id="UP000256964">
    <property type="component" value="Unassembled WGS sequence"/>
</dbReference>
<sequence>MAIPERYVLAKWTGYVEGMPKNRTEFLARTHAYQVVRRPLEPLELGTKVKVYAVTPKNFCSPEAPDGLLEAYDAHILGQITRVVGWRGSSVGLEVRNECWKSAVRKIRLEVVYIPDVTVRRLVHLRPGKGPTVARDDELSSAADVVLPPAMWSCGAGGCRMREPGTLGDGVLYVYWPTAPEDRVGTETSARGPRKKRKRGNLDAVGWERDGA</sequence>
<name>A0A371DLN7_9APHY</name>
<proteinExistence type="predicted"/>
<evidence type="ECO:0000313" key="2">
    <source>
        <dbReference type="EMBL" id="RDX53440.1"/>
    </source>
</evidence>
<accession>A0A371DLN7</accession>
<keyword evidence="3" id="KW-1185">Reference proteome</keyword>
<dbReference type="EMBL" id="KZ857387">
    <property type="protein sequence ID" value="RDX53440.1"/>
    <property type="molecule type" value="Genomic_DNA"/>
</dbReference>